<reference evidence="1" key="1">
    <citation type="journal article" date="2013" name="Genetics">
        <title>The draft genome and transcriptome of Panagrellus redivivus are shaped by the harsh demands of a free-living lifestyle.</title>
        <authorList>
            <person name="Srinivasan J."/>
            <person name="Dillman A.R."/>
            <person name="Macchietto M.G."/>
            <person name="Heikkinen L."/>
            <person name="Lakso M."/>
            <person name="Fracchia K.M."/>
            <person name="Antoshechkin I."/>
            <person name="Mortazavi A."/>
            <person name="Wong G."/>
            <person name="Sternberg P.W."/>
        </authorList>
    </citation>
    <scope>NUCLEOTIDE SEQUENCE [LARGE SCALE GENOMIC DNA]</scope>
    <source>
        <strain evidence="1">MT8872</strain>
    </source>
</reference>
<proteinExistence type="predicted"/>
<dbReference type="Proteomes" id="UP000492821">
    <property type="component" value="Unassembled WGS sequence"/>
</dbReference>
<dbReference type="AlphaFoldDB" id="A0A7E4VF26"/>
<dbReference type="WBParaSite" id="Pan_g19693.t1">
    <property type="protein sequence ID" value="Pan_g19693.t1"/>
    <property type="gene ID" value="Pan_g19693"/>
</dbReference>
<accession>A0A7E4VF26</accession>
<organism evidence="1 2">
    <name type="scientific">Panagrellus redivivus</name>
    <name type="common">Microworm</name>
    <dbReference type="NCBI Taxonomy" id="6233"/>
    <lineage>
        <taxon>Eukaryota</taxon>
        <taxon>Metazoa</taxon>
        <taxon>Ecdysozoa</taxon>
        <taxon>Nematoda</taxon>
        <taxon>Chromadorea</taxon>
        <taxon>Rhabditida</taxon>
        <taxon>Tylenchina</taxon>
        <taxon>Panagrolaimomorpha</taxon>
        <taxon>Panagrolaimoidea</taxon>
        <taxon>Panagrolaimidae</taxon>
        <taxon>Panagrellus</taxon>
    </lineage>
</organism>
<reference evidence="2" key="2">
    <citation type="submission" date="2020-10" db="UniProtKB">
        <authorList>
            <consortium name="WormBaseParasite"/>
        </authorList>
    </citation>
    <scope>IDENTIFICATION</scope>
</reference>
<keyword evidence="1" id="KW-1185">Reference proteome</keyword>
<sequence length="101" mass="11175">MPTQLSLRRCCCLADDERRRPHPTMQIHPMPSHFYSEDSAVALTMKVPSDVECQSPSCANFCSSDAGPSSTPTINSEKTFIMEAAYLNLTLKETIKCCVTT</sequence>
<evidence type="ECO:0000313" key="1">
    <source>
        <dbReference type="Proteomes" id="UP000492821"/>
    </source>
</evidence>
<evidence type="ECO:0000313" key="2">
    <source>
        <dbReference type="WBParaSite" id="Pan_g19693.t1"/>
    </source>
</evidence>
<protein>
    <submittedName>
        <fullName evidence="2">Uncharacterized protein</fullName>
    </submittedName>
</protein>
<name>A0A7E4VF26_PANRE</name>